<dbReference type="Proteomes" id="UP000248840">
    <property type="component" value="Unassembled WGS sequence"/>
</dbReference>
<sequence>MLLVLDKSKKAIHKSGKLFIGLTTKPICYELQIRSETTQLILNDSNHIRRMHFICFLGKKGFHC</sequence>
<dbReference type="EMBL" id="QLSZ01000005">
    <property type="protein sequence ID" value="RAR72534.1"/>
    <property type="molecule type" value="Genomic_DNA"/>
</dbReference>
<evidence type="ECO:0000313" key="1">
    <source>
        <dbReference type="EMBL" id="RAR72534.1"/>
    </source>
</evidence>
<evidence type="ECO:0000313" key="2">
    <source>
        <dbReference type="Proteomes" id="UP000248840"/>
    </source>
</evidence>
<keyword evidence="2" id="KW-1185">Reference proteome</keyword>
<organism evidence="1 2">
    <name type="scientific">Flavobacterium aciduliphilum</name>
    <dbReference type="NCBI Taxonomy" id="1101402"/>
    <lineage>
        <taxon>Bacteria</taxon>
        <taxon>Pseudomonadati</taxon>
        <taxon>Bacteroidota</taxon>
        <taxon>Flavobacteriia</taxon>
        <taxon>Flavobacteriales</taxon>
        <taxon>Flavobacteriaceae</taxon>
        <taxon>Flavobacterium</taxon>
    </lineage>
</organism>
<accession>A0A328YGV5</accession>
<protein>
    <submittedName>
        <fullName evidence="1">Uncharacterized protein</fullName>
    </submittedName>
</protein>
<proteinExistence type="predicted"/>
<gene>
    <name evidence="1" type="ORF">CLV55_105102</name>
</gene>
<name>A0A328YGV5_9FLAO</name>
<comment type="caution">
    <text evidence="1">The sequence shown here is derived from an EMBL/GenBank/DDBJ whole genome shotgun (WGS) entry which is preliminary data.</text>
</comment>
<reference evidence="1 2" key="1">
    <citation type="submission" date="2018-06" db="EMBL/GenBank/DDBJ databases">
        <title>Genomic Encyclopedia of Archaeal and Bacterial Type Strains, Phase II (KMG-II): from individual species to whole genera.</title>
        <authorList>
            <person name="Goeker M."/>
        </authorList>
    </citation>
    <scope>NUCLEOTIDE SEQUENCE [LARGE SCALE GENOMIC DNA]</scope>
    <source>
        <strain evidence="1 2">DSM 25663</strain>
    </source>
</reference>
<dbReference type="AlphaFoldDB" id="A0A328YGV5"/>